<dbReference type="EMBL" id="DVMW01000024">
    <property type="protein sequence ID" value="HIU35516.1"/>
    <property type="molecule type" value="Genomic_DNA"/>
</dbReference>
<dbReference type="Gene3D" id="3.90.100.10">
    <property type="entry name" value="Orn/Lys/Arg decarboxylase, C-terminal domain"/>
    <property type="match status" value="1"/>
</dbReference>
<evidence type="ECO:0000259" key="3">
    <source>
        <dbReference type="Pfam" id="PF01276"/>
    </source>
</evidence>
<dbReference type="GO" id="GO:0008483">
    <property type="term" value="F:transaminase activity"/>
    <property type="evidence" value="ECO:0007669"/>
    <property type="project" value="UniProtKB-KW"/>
</dbReference>
<keyword evidence="2" id="KW-0663">Pyridoxal phosphate</keyword>
<dbReference type="InterPro" id="IPR052357">
    <property type="entry name" value="Orn_Lys_Arg_decarboxylase-I"/>
</dbReference>
<dbReference type="InterPro" id="IPR000310">
    <property type="entry name" value="Orn/Lys/Arg_deCO2ase_major_dom"/>
</dbReference>
<keyword evidence="4" id="KW-0032">Aminotransferase</keyword>
<evidence type="ECO:0000313" key="4">
    <source>
        <dbReference type="EMBL" id="HIU35516.1"/>
    </source>
</evidence>
<dbReference type="PANTHER" id="PTHR43277">
    <property type="entry name" value="ARGININE DECARBOXYLASE"/>
    <property type="match status" value="1"/>
</dbReference>
<evidence type="ECO:0000313" key="5">
    <source>
        <dbReference type="Proteomes" id="UP000824071"/>
    </source>
</evidence>
<dbReference type="PANTHER" id="PTHR43277:SF4">
    <property type="entry name" value="ARGININE DECARBOXYLASE"/>
    <property type="match status" value="1"/>
</dbReference>
<dbReference type="Gene3D" id="3.40.640.10">
    <property type="entry name" value="Type I PLP-dependent aspartate aminotransferase-like (Major domain)"/>
    <property type="match status" value="1"/>
</dbReference>
<protein>
    <submittedName>
        <fullName evidence="4">Aminotransferase class I/II-fold pyridoxal phosphate-dependent enzyme</fullName>
    </submittedName>
</protein>
<feature type="domain" description="Orn/Lys/Arg decarboxylases family 1 pyridoxal-P attachment site" evidence="3">
    <location>
        <begin position="5"/>
        <end position="265"/>
    </location>
</feature>
<accession>A0A9D1LE49</accession>
<name>A0A9D1LE49_9FIRM</name>
<dbReference type="Pfam" id="PF01276">
    <property type="entry name" value="OKR_DC_1"/>
    <property type="match status" value="1"/>
</dbReference>
<organism evidence="4 5">
    <name type="scientific">Candidatus Fimenecus excrementigallinarum</name>
    <dbReference type="NCBI Taxonomy" id="2840816"/>
    <lineage>
        <taxon>Bacteria</taxon>
        <taxon>Bacillati</taxon>
        <taxon>Bacillota</taxon>
        <taxon>Clostridia</taxon>
        <taxon>Candidatus Fimenecus</taxon>
    </lineage>
</organism>
<dbReference type="Proteomes" id="UP000824071">
    <property type="component" value="Unassembled WGS sequence"/>
</dbReference>
<comment type="cofactor">
    <cofactor evidence="1">
        <name>pyridoxal 5'-phosphate</name>
        <dbReference type="ChEBI" id="CHEBI:597326"/>
    </cofactor>
</comment>
<evidence type="ECO:0000256" key="2">
    <source>
        <dbReference type="ARBA" id="ARBA00022898"/>
    </source>
</evidence>
<reference evidence="4" key="2">
    <citation type="journal article" date="2021" name="PeerJ">
        <title>Extensive microbial diversity within the chicken gut microbiome revealed by metagenomics and culture.</title>
        <authorList>
            <person name="Gilroy R."/>
            <person name="Ravi A."/>
            <person name="Getino M."/>
            <person name="Pursley I."/>
            <person name="Horton D.L."/>
            <person name="Alikhan N.F."/>
            <person name="Baker D."/>
            <person name="Gharbi K."/>
            <person name="Hall N."/>
            <person name="Watson M."/>
            <person name="Adriaenssens E.M."/>
            <person name="Foster-Nyarko E."/>
            <person name="Jarju S."/>
            <person name="Secka A."/>
            <person name="Antonio M."/>
            <person name="Oren A."/>
            <person name="Chaudhuri R.R."/>
            <person name="La Ragione R."/>
            <person name="Hildebrand F."/>
            <person name="Pallen M.J."/>
        </authorList>
    </citation>
    <scope>NUCLEOTIDE SEQUENCE</scope>
    <source>
        <strain evidence="4">ChiGjej1B1-19959</strain>
    </source>
</reference>
<dbReference type="AlphaFoldDB" id="A0A9D1LE49"/>
<sequence>MSSELLQMLSEHAKTGVYALHMPGHKRNTAMLGNALPYALDITEIPGFDDLHAPSGVLRRLEEQLAALWGARQSFALVNGATSGILAGIASLVSPGDTVLLARNCHRSVYHALALTGAVPVYLAPPVDAQSGIAGSISPQQVEAALAKNPQTKLVVVTSPTYDGVLSDLAGIVRAAHSRHIAVLVDEAHGAHLAFTENAGSSAVRAGADVVIHSLHKTLPALTQCAAAHLCGPFGSAERFRRALAVFETSSPSYLLLASVAECADFLKTHGAAAFAAYGARLDAFSEACGALARLYIPGKGRDACESHPAFFALDGGKLPVVTARTTLDGVGLARTLRQDFALESEMAAVSYTLLMTSVCDTKEAFARLSDALLAIDRTAKPIENPPVFSPLPLPERRLTPQAAAGKAGALCPLEAAAGKTSLETVFCYPPGTPLLVAGEVVDEAVLRRVQNAAAHGLAVRSSRGKLPQIAVCD</sequence>
<reference evidence="4" key="1">
    <citation type="submission" date="2020-10" db="EMBL/GenBank/DDBJ databases">
        <authorList>
            <person name="Gilroy R."/>
        </authorList>
    </citation>
    <scope>NUCLEOTIDE SEQUENCE</scope>
    <source>
        <strain evidence="4">ChiGjej1B1-19959</strain>
    </source>
</reference>
<keyword evidence="4" id="KW-0808">Transferase</keyword>
<comment type="caution">
    <text evidence="4">The sequence shown here is derived from an EMBL/GenBank/DDBJ whole genome shotgun (WGS) entry which is preliminary data.</text>
</comment>
<dbReference type="SUPFAM" id="SSF53383">
    <property type="entry name" value="PLP-dependent transferases"/>
    <property type="match status" value="1"/>
</dbReference>
<proteinExistence type="predicted"/>
<dbReference type="InterPro" id="IPR015424">
    <property type="entry name" value="PyrdxlP-dep_Trfase"/>
</dbReference>
<gene>
    <name evidence="4" type="ORF">IAC53_02775</name>
</gene>
<dbReference type="InterPro" id="IPR015421">
    <property type="entry name" value="PyrdxlP-dep_Trfase_major"/>
</dbReference>
<evidence type="ECO:0000256" key="1">
    <source>
        <dbReference type="ARBA" id="ARBA00001933"/>
    </source>
</evidence>